<reference evidence="4" key="1">
    <citation type="journal article" date="2005" name="BMC Biol.">
        <title>The sequence of rice chromosomes 11 and 12, rich in disease resistance genes and recent gene duplications.</title>
        <authorList>
            <consortium name="The rice chromosomes 11 and 12 sequencing consortia"/>
        </authorList>
    </citation>
    <scope>NUCLEOTIDE SEQUENCE [LARGE SCALE GENOMIC DNA]</scope>
</reference>
<reference evidence="4" key="3">
    <citation type="submission" date="2006-01" db="EMBL/GenBank/DDBJ databases">
        <authorList>
            <person name="Buell R."/>
        </authorList>
    </citation>
    <scope>NUCLEOTIDE SEQUENCE</scope>
</reference>
<reference evidence="4" key="2">
    <citation type="submission" date="2005-04" db="EMBL/GenBank/DDBJ databases">
        <authorList>
            <person name="Buell C.R."/>
            <person name="Wing R.A."/>
            <person name="McCombie W.A."/>
            <person name="Ouyang S."/>
        </authorList>
    </citation>
    <scope>NUCLEOTIDE SEQUENCE</scope>
</reference>
<keyword evidence="1" id="KW-0175">Coiled coil</keyword>
<dbReference type="CDD" id="cd01650">
    <property type="entry name" value="RT_nLTR_like"/>
    <property type="match status" value="1"/>
</dbReference>
<proteinExistence type="predicted"/>
<organism evidence="4">
    <name type="scientific">Oryza sativa subsp. japonica</name>
    <name type="common">Rice</name>
    <dbReference type="NCBI Taxonomy" id="39947"/>
    <lineage>
        <taxon>Eukaryota</taxon>
        <taxon>Viridiplantae</taxon>
        <taxon>Streptophyta</taxon>
        <taxon>Embryophyta</taxon>
        <taxon>Tracheophyta</taxon>
        <taxon>Spermatophyta</taxon>
        <taxon>Magnoliopsida</taxon>
        <taxon>Liliopsida</taxon>
        <taxon>Poales</taxon>
        <taxon>Poaceae</taxon>
        <taxon>BOP clade</taxon>
        <taxon>Oryzoideae</taxon>
        <taxon>Oryzeae</taxon>
        <taxon>Oryzinae</taxon>
        <taxon>Oryza</taxon>
        <taxon>Oryza sativa</taxon>
    </lineage>
</organism>
<dbReference type="GO" id="GO:0003824">
    <property type="term" value="F:catalytic activity"/>
    <property type="evidence" value="ECO:0007669"/>
    <property type="project" value="InterPro"/>
</dbReference>
<evidence type="ECO:0000256" key="2">
    <source>
        <dbReference type="SAM" id="MobiDB-lite"/>
    </source>
</evidence>
<dbReference type="PANTHER" id="PTHR33116">
    <property type="entry name" value="REVERSE TRANSCRIPTASE ZINC-BINDING DOMAIN-CONTAINING PROTEIN-RELATED-RELATED"/>
    <property type="match status" value="1"/>
</dbReference>
<accession>Q2QNF1</accession>
<evidence type="ECO:0000256" key="1">
    <source>
        <dbReference type="SAM" id="Coils"/>
    </source>
</evidence>
<protein>
    <submittedName>
        <fullName evidence="4">Retrotransposon protein, putative, unclassified</fullName>
    </submittedName>
</protein>
<dbReference type="InterPro" id="IPR005135">
    <property type="entry name" value="Endo/exonuclease/phosphatase"/>
</dbReference>
<feature type="region of interest" description="Disordered" evidence="2">
    <location>
        <begin position="220"/>
        <end position="269"/>
    </location>
</feature>
<dbReference type="SUPFAM" id="SSF56672">
    <property type="entry name" value="DNA/RNA polymerases"/>
    <property type="match status" value="1"/>
</dbReference>
<dbReference type="Pfam" id="PF13966">
    <property type="entry name" value="zf-RVT"/>
    <property type="match status" value="1"/>
</dbReference>
<dbReference type="EMBL" id="DP000011">
    <property type="protein sequence ID" value="ABA99600.2"/>
    <property type="molecule type" value="Genomic_DNA"/>
</dbReference>
<dbReference type="PROSITE" id="PS50878">
    <property type="entry name" value="RT_POL"/>
    <property type="match status" value="1"/>
</dbReference>
<dbReference type="InterPro" id="IPR026960">
    <property type="entry name" value="RVT-Znf"/>
</dbReference>
<dbReference type="Pfam" id="PF03372">
    <property type="entry name" value="Exo_endo_phos"/>
    <property type="match status" value="1"/>
</dbReference>
<dbReference type="SUPFAM" id="SSF56219">
    <property type="entry name" value="DNase I-like"/>
    <property type="match status" value="1"/>
</dbReference>
<feature type="compositionally biased region" description="Pro residues" evidence="2">
    <location>
        <begin position="222"/>
        <end position="237"/>
    </location>
</feature>
<sequence length="1432" mass="162309">MDKLVGGSQPAGVAAPTAQDAEQTVVHATPLWSKAAGPLEQVHGEVDWRARPATAPAATRRPRVVDAMAKKLLFQDPVQDLETELPSLMVAVGEEDFEAACDFSQPTAFGGNTPEQPLLFGLASADESGPAANGPGTASLEAAHGSQGLAQLIQMEEIIGTDSVQAHGEQAGPRGGLRLVEELPIVFRRRRAIPNPTHETQREHEDPQAQQLEIFISSVTSTPPPSLLGARPPPTAPAPRGRRRNTIPPDFQPWRSERLRNQGSGARRHCISKAQRVTMKKMGLIDKEEDVDEETLKRFVGLLLGWNVRGLNNPDKRALVREAVLSSGVSVVCFQESKLSVVDASIIVDLCGSDFDGFAVVPADETRGGVIIAWKGEMFLGSVLQIGRWSVTVKLHWVAGDRSWCMTSVYGPQQDDEKLLFLEELSSIAASVDEQWMVTGDFNLIAAAADKSNSRINRRLMNAFRNKLNELELKEVYLFGRRYTWCNEQERPTLVKLDRLFVTSHWEESFPDAHLQALSTSGSDHCPLLLTCGDPGPKKRKFRFETYWTKIDGFMDVVKESWQQQVDSEDPYAVLYVKLARLYKKLSKWESRLLSEPERNLRAALKAKCLTLASLERIRIRQRARVRNLKERDAGTAYFHMKMKARRRKQLIHVLEHEGRIASTQNDMQDLAKEYFQMIMSEPNSDSRQFNFQHLKLNTADLSMLDDQFSENEVWEAIKSLPNEKSPGPDGYTALFYQKCWDIIKGDIMKAFEKFCRGNSQNLEMLNTAVITLIPKKDSPTLLKDYRPISLIHSFAKLAAKVMAQRLAPRMNELVPYTQNAFIRGRSIHENFIFVKGLVQQYHKQHKEMILLKLDISKAFDTVSWCFLLDMLKWRGFGAKWRLWLVSLFLTAETNILINGNESNPFKPARGLRQGDPLSPLLFVLAMDALQAVVAQAKASGLLSEPAPRRPVPSISIYADDAVLFFKPSQQEAKVVKAILQIFGAASGLMTNYNKTAITPIQCSQEQLQVVADELQCNIQLFPIIYLGLPLSTRKPTKAEVQPILDKLANKVAGWKPKLLSPDGRLCLIKSVLMALPVHFMSVLQLPKWAIKDIERKCRGFLWKGQQEVSVENGGLGIRNLELFGKAMRLKWPANRLHQKDRPWTLVDFRLSADDEKIFQSASKFCVGNGRDTKFWSDNWLGGGSIAWRWPTLVTFIGRTNLTVEQGLLGHRWVRDLQGSLSDIAMMQYFQLWDEIQQINLSQEEDTICWKLTPDGSFSVSSAYDLFYMAREISPCGQLIWQTKAPSKVRFFLWLATKGKCLTADNLAKRGWPHEDHCVLCQREQEDCLHLFITCDFSRRVWQLLRAWVNVDFPLPGQAGEGLIGWWMVARCHFRSSYRSNFDSVFALTCWLIWKERNARIFQHKQQTVEQLLEDIKEEVWMWKSGGYFQIM</sequence>
<evidence type="ECO:0000313" key="4">
    <source>
        <dbReference type="EMBL" id="ABA99600.2"/>
    </source>
</evidence>
<dbReference type="InterPro" id="IPR036691">
    <property type="entry name" value="Endo/exonu/phosph_ase_sf"/>
</dbReference>
<gene>
    <name evidence="4" type="ordered locus">LOC_Os12g38020</name>
</gene>
<evidence type="ECO:0000259" key="3">
    <source>
        <dbReference type="PROSITE" id="PS50878"/>
    </source>
</evidence>
<feature type="domain" description="Reverse transcriptase" evidence="3">
    <location>
        <begin position="755"/>
        <end position="1031"/>
    </location>
</feature>
<dbReference type="Gene3D" id="3.60.10.10">
    <property type="entry name" value="Endonuclease/exonuclease/phosphatase"/>
    <property type="match status" value="1"/>
</dbReference>
<feature type="coiled-coil region" evidence="1">
    <location>
        <begin position="612"/>
        <end position="674"/>
    </location>
</feature>
<name>Q2QNF1_ORYSJ</name>
<dbReference type="InterPro" id="IPR043502">
    <property type="entry name" value="DNA/RNA_pol_sf"/>
</dbReference>
<dbReference type="PANTHER" id="PTHR33116:SF78">
    <property type="entry name" value="OS12G0587133 PROTEIN"/>
    <property type="match status" value="1"/>
</dbReference>
<feature type="region of interest" description="Disordered" evidence="2">
    <location>
        <begin position="1"/>
        <end position="21"/>
    </location>
</feature>
<dbReference type="InterPro" id="IPR000477">
    <property type="entry name" value="RT_dom"/>
</dbReference>
<dbReference type="Pfam" id="PF00078">
    <property type="entry name" value="RVT_1"/>
    <property type="match status" value="1"/>
</dbReference>